<protein>
    <submittedName>
        <fullName evidence="1">Uncharacterized protein</fullName>
    </submittedName>
</protein>
<name>W8EXW9_9BACT</name>
<dbReference type="AlphaFoldDB" id="W8EXW9"/>
<evidence type="ECO:0000313" key="2">
    <source>
        <dbReference type="Proteomes" id="UP000019423"/>
    </source>
</evidence>
<dbReference type="PATRIC" id="fig|1227739.3.peg.1267"/>
<evidence type="ECO:0000313" key="1">
    <source>
        <dbReference type="EMBL" id="AHJ96617.1"/>
    </source>
</evidence>
<dbReference type="Proteomes" id="UP000019423">
    <property type="component" value="Chromosome"/>
</dbReference>
<gene>
    <name evidence="1" type="ORF">Hsw_1022</name>
</gene>
<accession>W8EXW9</accession>
<keyword evidence="2" id="KW-1185">Reference proteome</keyword>
<dbReference type="KEGG" id="hsw:Hsw_1022"/>
<sequence length="40" mass="4966">MPRLVLLEPVTVMRHVARLYALWWTLLVNQYWKYEGFCRI</sequence>
<organism evidence="1 2">
    <name type="scientific">Hymenobacter swuensis DY53</name>
    <dbReference type="NCBI Taxonomy" id="1227739"/>
    <lineage>
        <taxon>Bacteria</taxon>
        <taxon>Pseudomonadati</taxon>
        <taxon>Bacteroidota</taxon>
        <taxon>Cytophagia</taxon>
        <taxon>Cytophagales</taxon>
        <taxon>Hymenobacteraceae</taxon>
        <taxon>Hymenobacter</taxon>
    </lineage>
</organism>
<reference evidence="1 2" key="1">
    <citation type="submission" date="2014-01" db="EMBL/GenBank/DDBJ databases">
        <title>Complete genome sequence of ionizing-radiation resistance bacterium Hymenobacter swuensis DY53.</title>
        <authorList>
            <person name="Jung J.-H."/>
            <person name="Jeong S.-W."/>
            <person name="Joe M.-H."/>
            <person name="Cho y.-j."/>
            <person name="Kim M.-K."/>
            <person name="Lim S.-Y."/>
        </authorList>
    </citation>
    <scope>NUCLEOTIDE SEQUENCE [LARGE SCALE GENOMIC DNA]</scope>
    <source>
        <strain evidence="1 2">DY53</strain>
    </source>
</reference>
<dbReference type="EMBL" id="CP007145">
    <property type="protein sequence ID" value="AHJ96617.1"/>
    <property type="molecule type" value="Genomic_DNA"/>
</dbReference>
<proteinExistence type="predicted"/>
<dbReference type="STRING" id="1227739.Hsw_1022"/>
<dbReference type="HOGENOM" id="CLU_3290847_0_0_10"/>